<evidence type="ECO:0000259" key="2">
    <source>
        <dbReference type="Pfam" id="PF12705"/>
    </source>
</evidence>
<organism evidence="3">
    <name type="scientific">viral metagenome</name>
    <dbReference type="NCBI Taxonomy" id="1070528"/>
    <lineage>
        <taxon>unclassified sequences</taxon>
        <taxon>metagenomes</taxon>
        <taxon>organismal metagenomes</taxon>
    </lineage>
</organism>
<proteinExistence type="predicted"/>
<evidence type="ECO:0000313" key="3">
    <source>
        <dbReference type="EMBL" id="QHT93279.1"/>
    </source>
</evidence>
<dbReference type="Pfam" id="PF12705">
    <property type="entry name" value="PDDEXK_1"/>
    <property type="match status" value="1"/>
</dbReference>
<dbReference type="EMBL" id="MN740205">
    <property type="protein sequence ID" value="QHT93279.1"/>
    <property type="molecule type" value="Genomic_DNA"/>
</dbReference>
<dbReference type="Gene3D" id="3.90.320.10">
    <property type="match status" value="1"/>
</dbReference>
<dbReference type="InterPro" id="IPR011604">
    <property type="entry name" value="PDDEXK-like_dom_sf"/>
</dbReference>
<name>A0A6C0IKC6_9ZZZZ</name>
<accession>A0A6C0IKC6</accession>
<feature type="domain" description="PD-(D/E)XK endonuclease-like" evidence="2">
    <location>
        <begin position="123"/>
        <end position="258"/>
    </location>
</feature>
<protein>
    <recommendedName>
        <fullName evidence="2">PD-(D/E)XK endonuclease-like domain-containing protein</fullName>
    </recommendedName>
</protein>
<evidence type="ECO:0000256" key="1">
    <source>
        <dbReference type="SAM" id="MobiDB-lite"/>
    </source>
</evidence>
<dbReference type="InterPro" id="IPR038726">
    <property type="entry name" value="PDDEXK_AddAB-type"/>
</dbReference>
<reference evidence="3" key="1">
    <citation type="journal article" date="2020" name="Nature">
        <title>Giant virus diversity and host interactions through global metagenomics.</title>
        <authorList>
            <person name="Schulz F."/>
            <person name="Roux S."/>
            <person name="Paez-Espino D."/>
            <person name="Jungbluth S."/>
            <person name="Walsh D.A."/>
            <person name="Denef V.J."/>
            <person name="McMahon K.D."/>
            <person name="Konstantinidis K.T."/>
            <person name="Eloe-Fadrosh E.A."/>
            <person name="Kyrpides N.C."/>
            <person name="Woyke T."/>
        </authorList>
    </citation>
    <scope>NUCLEOTIDE SEQUENCE</scope>
    <source>
        <strain evidence="3">GVMAG-M-3300023210-19</strain>
    </source>
</reference>
<feature type="region of interest" description="Disordered" evidence="1">
    <location>
        <begin position="1"/>
        <end position="22"/>
    </location>
</feature>
<sequence length="270" mass="32315">MSLGPVPDYLAKKNPHPRDDDISFEEGPHIYTVLGERGTYTSVTTWNHSHFSKFDIEAVLQKVMNNPKRLNDPTYKYYQKTEDEIRILWSSNEAAEAGTKMHYNIECYYNDMDVKHNGSIEYDYFLRFVDDYQEKLTPYRTEWMVFHEELKFSGSIDMVFENNKGDLEIYDWKRSKNIEYDFDNPRFAKFATTSCISHFPDKNFWHYSLQLNLYKYILESKYGKKITKMCLVCLHPNNASKTYEIHEVNNLEKEITELMEVRRMQVEEEK</sequence>
<dbReference type="AlphaFoldDB" id="A0A6C0IKC6"/>